<dbReference type="OrthoDB" id="241638at2"/>
<sequence length="364" mass="39622">MKALISALVLVAVAAIYLLFWPVPIQPQAWTPPPAPSLSEGPYAYNEKLKDIERMAEGYGVGPEGINLDSEGSVYAGFANGDVVRFSPDFKNQTKLGNTGGRPLGLGVADDGSVFIADAIKGFMVNSVKGVDIETISTEADGQKYGFADDAVAGRSGMVYFTDASDRFGYGNHMSDLLEHGANGRVFSYDPKTQEVKTLMKGVHFANGVALGPDEAYILVNETSEYRVLRYWLKGEKAGTQDVFIDNLPGFPDNISFNGENRFWVALVAPRDAMLDKTLLPGNEWLRKVVYRLPKFLQPKPSSLAFALGLDLNGKVIANLQYEGKGAYGPITSVREYREWLYFGSLTDTAIGRLPLNKAIAGVP</sequence>
<dbReference type="GO" id="GO:0012505">
    <property type="term" value="C:endomembrane system"/>
    <property type="evidence" value="ECO:0007669"/>
    <property type="project" value="TreeGrafter"/>
</dbReference>
<evidence type="ECO:0000256" key="3">
    <source>
        <dbReference type="ARBA" id="ARBA00023180"/>
    </source>
</evidence>
<dbReference type="Pfam" id="PF20067">
    <property type="entry name" value="SSL_N"/>
    <property type="match status" value="1"/>
</dbReference>
<gene>
    <name evidence="5" type="ORF">CJD38_06600</name>
</gene>
<dbReference type="Pfam" id="PF03088">
    <property type="entry name" value="Str_synth"/>
    <property type="match status" value="1"/>
</dbReference>
<dbReference type="GO" id="GO:0016787">
    <property type="term" value="F:hydrolase activity"/>
    <property type="evidence" value="ECO:0007669"/>
    <property type="project" value="TreeGrafter"/>
</dbReference>
<evidence type="ECO:0000259" key="4">
    <source>
        <dbReference type="Pfam" id="PF03088"/>
    </source>
</evidence>
<feature type="domain" description="Strictosidine synthase conserved region" evidence="4">
    <location>
        <begin position="152"/>
        <end position="236"/>
    </location>
</feature>
<dbReference type="SUPFAM" id="SSF63829">
    <property type="entry name" value="Calcium-dependent phosphotriesterase"/>
    <property type="match status" value="1"/>
</dbReference>
<evidence type="ECO:0000256" key="2">
    <source>
        <dbReference type="ARBA" id="ARBA00022553"/>
    </source>
</evidence>
<keyword evidence="6" id="KW-1185">Reference proteome</keyword>
<reference evidence="5 6" key="1">
    <citation type="submission" date="2018-04" db="EMBL/GenBank/DDBJ databases">
        <title>Novel species isolated from glacier.</title>
        <authorList>
            <person name="Liu Q."/>
            <person name="Xin Y.-H."/>
        </authorList>
    </citation>
    <scope>NUCLEOTIDE SEQUENCE [LARGE SCALE GENOMIC DNA]</scope>
    <source>
        <strain evidence="5 6">GT1R17</strain>
    </source>
</reference>
<keyword evidence="3" id="KW-0325">Glycoprotein</keyword>
<dbReference type="RefSeq" id="WP_107939510.1">
    <property type="nucleotide sequence ID" value="NZ_QANS01000002.1"/>
</dbReference>
<dbReference type="InterPro" id="IPR018119">
    <property type="entry name" value="Strictosidine_synth_cons-reg"/>
</dbReference>
<organism evidence="5 6">
    <name type="scientific">Stenotrophobium rhamnosiphilum</name>
    <dbReference type="NCBI Taxonomy" id="2029166"/>
    <lineage>
        <taxon>Bacteria</taxon>
        <taxon>Pseudomonadati</taxon>
        <taxon>Pseudomonadota</taxon>
        <taxon>Gammaproteobacteria</taxon>
        <taxon>Nevskiales</taxon>
        <taxon>Nevskiaceae</taxon>
        <taxon>Stenotrophobium</taxon>
    </lineage>
</organism>
<evidence type="ECO:0000313" key="6">
    <source>
        <dbReference type="Proteomes" id="UP000244248"/>
    </source>
</evidence>
<accession>A0A2T5MIA8</accession>
<dbReference type="Proteomes" id="UP000244248">
    <property type="component" value="Unassembled WGS sequence"/>
</dbReference>
<proteinExistence type="inferred from homology"/>
<keyword evidence="2" id="KW-0597">Phosphoprotein</keyword>
<protein>
    <submittedName>
        <fullName evidence="5">Gluconolactonase</fullName>
    </submittedName>
</protein>
<dbReference type="EMBL" id="QANS01000002">
    <property type="protein sequence ID" value="PTU32316.1"/>
    <property type="molecule type" value="Genomic_DNA"/>
</dbReference>
<dbReference type="AlphaFoldDB" id="A0A2T5MIA8"/>
<dbReference type="PANTHER" id="PTHR10426">
    <property type="entry name" value="STRICTOSIDINE SYNTHASE-RELATED"/>
    <property type="match status" value="1"/>
</dbReference>
<evidence type="ECO:0000313" key="5">
    <source>
        <dbReference type="EMBL" id="PTU32316.1"/>
    </source>
</evidence>
<name>A0A2T5MIA8_9GAMM</name>
<dbReference type="InterPro" id="IPR011042">
    <property type="entry name" value="6-blade_b-propeller_TolB-like"/>
</dbReference>
<dbReference type="Gene3D" id="2.120.10.30">
    <property type="entry name" value="TolB, C-terminal domain"/>
    <property type="match status" value="1"/>
</dbReference>
<comment type="caution">
    <text evidence="5">The sequence shown here is derived from an EMBL/GenBank/DDBJ whole genome shotgun (WGS) entry which is preliminary data.</text>
</comment>
<comment type="similarity">
    <text evidence="1">Belongs to the strictosidine synthase family.</text>
</comment>
<evidence type="ECO:0000256" key="1">
    <source>
        <dbReference type="ARBA" id="ARBA00009191"/>
    </source>
</evidence>
<dbReference type="PANTHER" id="PTHR10426:SF88">
    <property type="entry name" value="ADIPOCYTE PLASMA MEMBRANE-ASSOCIATED PROTEIN HEMOMUCIN-RELATED"/>
    <property type="match status" value="1"/>
</dbReference>